<feature type="region of interest" description="Disordered" evidence="8">
    <location>
        <begin position="1935"/>
        <end position="1958"/>
    </location>
</feature>
<dbReference type="InterPro" id="IPR045867">
    <property type="entry name" value="DNA-dir_RpoC_beta_prime"/>
</dbReference>
<comment type="similarity">
    <text evidence="7">Belongs to the RNA polymerase beta' chain family.</text>
</comment>
<feature type="compositionally biased region" description="Polar residues" evidence="8">
    <location>
        <begin position="1948"/>
        <end position="1958"/>
    </location>
</feature>
<feature type="compositionally biased region" description="Polar residues" evidence="8">
    <location>
        <begin position="1534"/>
        <end position="1548"/>
    </location>
</feature>
<evidence type="ECO:0000259" key="9">
    <source>
        <dbReference type="SMART" id="SM00663"/>
    </source>
</evidence>
<keyword evidence="5 7" id="KW-0804">Transcription</keyword>
<dbReference type="GO" id="GO:0003677">
    <property type="term" value="F:DNA binding"/>
    <property type="evidence" value="ECO:0007669"/>
    <property type="project" value="InterPro"/>
</dbReference>
<evidence type="ECO:0000256" key="1">
    <source>
        <dbReference type="ARBA" id="ARBA00022478"/>
    </source>
</evidence>
<evidence type="ECO:0000256" key="2">
    <source>
        <dbReference type="ARBA" id="ARBA00022679"/>
    </source>
</evidence>
<feature type="compositionally biased region" description="Polar residues" evidence="8">
    <location>
        <begin position="2302"/>
        <end position="2313"/>
    </location>
</feature>
<evidence type="ECO:0000313" key="10">
    <source>
        <dbReference type="EMBL" id="AJA90760.1"/>
    </source>
</evidence>
<comment type="catalytic activity">
    <reaction evidence="6 7">
        <text>RNA(n) + a ribonucleoside 5'-triphosphate = RNA(n+1) + diphosphate</text>
        <dbReference type="Rhea" id="RHEA:21248"/>
        <dbReference type="Rhea" id="RHEA-COMP:14527"/>
        <dbReference type="Rhea" id="RHEA-COMP:17342"/>
        <dbReference type="ChEBI" id="CHEBI:33019"/>
        <dbReference type="ChEBI" id="CHEBI:61557"/>
        <dbReference type="ChEBI" id="CHEBI:140395"/>
        <dbReference type="EC" id="2.7.7.6"/>
    </reaction>
</comment>
<dbReference type="EMBL" id="KJ473668">
    <property type="protein sequence ID" value="AJA90760.1"/>
    <property type="molecule type" value="mRNA"/>
</dbReference>
<dbReference type="GO" id="GO:0006351">
    <property type="term" value="P:DNA-templated transcription"/>
    <property type="evidence" value="ECO:0007669"/>
    <property type="project" value="InterPro"/>
</dbReference>
<dbReference type="Gene3D" id="3.10.450.40">
    <property type="match status" value="1"/>
</dbReference>
<feature type="region of interest" description="Disordered" evidence="8">
    <location>
        <begin position="1492"/>
        <end position="1553"/>
    </location>
</feature>
<dbReference type="EC" id="2.7.7.6" evidence="7"/>
<organism evidence="10">
    <name type="scientific">Cycas revoluta</name>
    <name type="common">Sago palm</name>
    <dbReference type="NCBI Taxonomy" id="3396"/>
    <lineage>
        <taxon>Eukaryota</taxon>
        <taxon>Viridiplantae</taxon>
        <taxon>Streptophyta</taxon>
        <taxon>Embryophyta</taxon>
        <taxon>Tracheophyta</taxon>
        <taxon>Spermatophyta</taxon>
        <taxon>Cycadidae</taxon>
        <taxon>Cycadales</taxon>
        <taxon>Cycadaceae</taxon>
        <taxon>Cycas</taxon>
    </lineage>
</organism>
<dbReference type="Gene3D" id="1.10.274.100">
    <property type="entry name" value="RNA polymerase Rpb1, domain 3"/>
    <property type="match status" value="1"/>
</dbReference>
<feature type="region of interest" description="Disordered" evidence="8">
    <location>
        <begin position="2079"/>
        <end position="2104"/>
    </location>
</feature>
<feature type="region of interest" description="Disordered" evidence="8">
    <location>
        <begin position="2151"/>
        <end position="2190"/>
    </location>
</feature>
<dbReference type="InterPro" id="IPR000722">
    <property type="entry name" value="RNA_pol_asu"/>
</dbReference>
<feature type="region of interest" description="Disordered" evidence="8">
    <location>
        <begin position="2293"/>
        <end position="2334"/>
    </location>
</feature>
<keyword evidence="4" id="KW-0862">Zinc</keyword>
<dbReference type="PANTHER" id="PTHR19376:SF36">
    <property type="entry name" value="DNA-DIRECTED RNA POLYMERASE IV SUBUNIT 1"/>
    <property type="match status" value="1"/>
</dbReference>
<dbReference type="InterPro" id="IPR007081">
    <property type="entry name" value="RNA_pol_Rpb1_5"/>
</dbReference>
<feature type="compositionally biased region" description="Basic and acidic residues" evidence="8">
    <location>
        <begin position="2317"/>
        <end position="2327"/>
    </location>
</feature>
<dbReference type="Gene3D" id="2.40.40.20">
    <property type="match status" value="1"/>
</dbReference>
<name>A0A0C4VYP8_CYCRE</name>
<dbReference type="Gene3D" id="4.10.860.120">
    <property type="entry name" value="RNA polymerase II, clamp domain"/>
    <property type="match status" value="1"/>
</dbReference>
<evidence type="ECO:0000256" key="7">
    <source>
        <dbReference type="RuleBase" id="RU004279"/>
    </source>
</evidence>
<sequence length="2465" mass="274439">MMEAKDADNASLAPLGRITSLQFSLATTEEIVKISGSEAIRQSSQLSGPSLGLPTESNRCTSCGTVKFDECEGHFGHIRLPTPVYHPSHVQEVVRIFKRICLNCLKLKKKKRINFVEEILQENKPIIQEVDSNGKKSIISTNSKRKDICNKSGRDAVVTDASSISEEDPLLRSLIPIRTYRRRNAINKQQHDSQASKNFKAVKEVVRERKQHKKQGAVLGKRAFASSIEDTDYNKDEGTCKYCKVADKKSAKSYPAVDVKVVFAQSSNGGKIKEIKISSRKEVPHKFWDFLDRYSGHRSGNELSRTLLPFEALNILRQIPESTSRKFGIRPEALIWECLPVPPNCTRISGESVKTTRIGIDGAGQILKKIMNTVGRIRDSRGGKPTFDTKKHEAKVLQSLSTEYLRARGGPKVAGDKEPSGICDRNIGNAESISKVWGKRIQTLFLKKISGFSARSVVTGDAYIDIDEIGVPLEIAKGVTIEERVTVYNKKQLQNIVNKGFYTTLVERCGNSRSKEFLRTAKMVEVGEIIHRQLKDGDIVFVNRPPSIHKHSIQALKVRIQPSCSLSISPLICPAMDADFDGDCIHVFVPQSLKSQAEAAQLLTIDQQLISSQGGEILLTLTQDTLLAANLILSMPILDKMMMQHLAMWTLSALPIPAIIRSPLGGPYWTGSQLFQMCLPPGVNCIGNGLYIHNSEILSIPRSGKQLHGCVDLILHALIQQKGAREALKFLNSAQHCLTEWLSQEGFSVGLNDVLPFHEPTYREELLKIINKCIDDVAPLMKHIRSSNFENMIIPFVQNHVREANKRVSSHISKSNSLFAITEAASGRSINKVVQQTGFLGLQIFKGKELLPREWSNRLFALLHGNKPGRPEINYCEVHGLIVAPFVDGLKPHEAFVHAVSARETLFCKAIGVKEPGTLFKNLMAFLRDIIICYDGTTRTTLGKHLVQFQYDCNECPEESRIKKQSLEGGGNNSNLKVHLQAGEPVGILAATSIANPSYKVLLEAVQRNISSWYLLKETLFRRFGSGLQLLDRKVTLRVRSCCCGYAYCEEKTALQIQRHLQKVPLKMFAVSIEVGYQSTDAMHDWPETSSSTNSLFIGHVRLNKNLLEEANLSMDSLLSNLKRSINTKRNALNNLPGKLIFFTCDKCNGVGNSEVLDFEIPCLHFYLDTSNIVNENIVDIMVNVVCPELLETTAKGDDQIESVRILWSPVNSASWVPLQISSSQYIEGDIVIEVTVEESEVKQRGDAWKIVQVACLPVMDLLDTKRCVPYSIHETQECFGVPAAYYVLLQRLMYSINMMGNLVYKEHLVLVADCMTLSGNVVGLNAAGYRDFLRNMGTFAPFTEGTLQEAVDPSADICKHVDVHNFLEKMGRIPCGKEASSSELHLGSDFGDLTDGSSEFMHSDIIFGNAPTGKGISNDRNEGFMSVWDSAGKLPNEEDGHAKTNNLSGWEASTKSPSQVGGWVLNEEDGHAKINNLSGWEVSTKSPSQVDGWVLNEEDGPAKTNNLSGWEASTKSPSRADGWASNEEDDQAETNNLSGWEASTKSPSKADGWFCSTPNVEASERQTYSRDKLVSDSLTDEDRVKSSGFPAGCKCENNQANEEAGDGKSHSKAVNGWDTEPLLASDSTDATVLDGMFSGWEPNMGTNVKGNKGILHANETQTISSGNRSPTVLGKSDFKSDWQQNEITDVPGQNLSSGIIREEACTDGWQSPNISSTLEKGNSECTFKSDKNTWENSCQEDQVANVSGWNSNTQTAGENDCRIGWQKNHISGTSKEDNWKHTFTDQNRDWKSGCQEDETANLSAWNSNTDTVDQKDCTGWHNSGKIYQQDISKGNDNQPAPHKLSLRISQKSFASKLGKNNQSGKCFKGKYGKGNKCRNEESALLALEDPPFPPGFSFQDGFSGKNLFKAEQTGQDNEPKQWSADWNAKEGQNTGWTIQEPDRNSKNAESNIQDTSCVAKDSTTSKSCYTPKISTQNSESNVETKKIAVMEKHSDGWSPRSETLVVRPGWEEWNNEHVVSDNYAANTSGWEVSSQRLNSPTNMMCTVIDKQQTDGWNTSPGKDGPSAPNVFVQEVLDQSNSTWPSSTDNLTSSSGGNRSKGQEDEYKRSFFIINESGNRLKIRPTGANLVPLGKTRSSCRIQQEVCDRNALQEHNQNQQVSEERLDSSTTRLTSEEPDRKSKHANSNIQDTLCAGKDSTVRKHFQMQKINGEAEVVHDNSNMKIKKNNAVNTLDEQRSDGWNPSPDMVVNSDWERWHNEDVTCENDTPYPSDREFPVQSWNRSLERSCQTKSVEDVRPNNDTRGITSLSPMNKNKLRPEYKNENARNETANSSNTEKLIQQICESPTKLQGILQEVNPLLHSTRRILHFSSYNSGDRLKFEDEKEVLEKILIHHPEVQAKIGCGVDFIMIDQHSKFTSSRCFYIVRKDGTRIDFSYLKCLKGLIEKKFPASAKAFIEKYLAQRK</sequence>
<keyword evidence="2 7" id="KW-0808">Transferase</keyword>
<dbReference type="InterPro" id="IPR038120">
    <property type="entry name" value="Rpb1_funnel_sf"/>
</dbReference>
<feature type="compositionally biased region" description="Polar residues" evidence="8">
    <location>
        <begin position="2079"/>
        <end position="2100"/>
    </location>
</feature>
<dbReference type="Pfam" id="PF04998">
    <property type="entry name" value="RNA_pol_Rpb1_5"/>
    <property type="match status" value="1"/>
</dbReference>
<evidence type="ECO:0000256" key="5">
    <source>
        <dbReference type="ARBA" id="ARBA00023163"/>
    </source>
</evidence>
<proteinExistence type="evidence at transcript level"/>
<dbReference type="GO" id="GO:0003899">
    <property type="term" value="F:DNA-directed RNA polymerase activity"/>
    <property type="evidence" value="ECO:0007669"/>
    <property type="project" value="UniProtKB-EC"/>
</dbReference>
<dbReference type="InterPro" id="IPR007066">
    <property type="entry name" value="RNA_pol_Rpb1_3"/>
</dbReference>
<dbReference type="GO" id="GO:0000428">
    <property type="term" value="C:DNA-directed RNA polymerase complex"/>
    <property type="evidence" value="ECO:0007669"/>
    <property type="project" value="UniProtKB-KW"/>
</dbReference>
<evidence type="ECO:0000256" key="6">
    <source>
        <dbReference type="ARBA" id="ARBA00048552"/>
    </source>
</evidence>
<comment type="function">
    <text evidence="7">DNA-dependent RNA polymerase catalyzes the transcription of DNA into RNA using the four ribonucleoside triphosphates as substrates.</text>
</comment>
<dbReference type="InterPro" id="IPR044893">
    <property type="entry name" value="RNA_pol_Rpb1_clamp_domain"/>
</dbReference>
<dbReference type="Pfam" id="PF04983">
    <property type="entry name" value="RNA_pol_Rpb1_3"/>
    <property type="match status" value="1"/>
</dbReference>
<evidence type="ECO:0000256" key="8">
    <source>
        <dbReference type="SAM" id="MobiDB-lite"/>
    </source>
</evidence>
<evidence type="ECO:0000256" key="4">
    <source>
        <dbReference type="ARBA" id="ARBA00022833"/>
    </source>
</evidence>
<dbReference type="InterPro" id="IPR007080">
    <property type="entry name" value="RNA_pol_Rpb1_1"/>
</dbReference>
<evidence type="ECO:0000256" key="3">
    <source>
        <dbReference type="ARBA" id="ARBA00022695"/>
    </source>
</evidence>
<accession>A0A0C4VYP8</accession>
<dbReference type="Pfam" id="PF04997">
    <property type="entry name" value="RNA_pol_Rpb1_1"/>
    <property type="match status" value="1"/>
</dbReference>
<dbReference type="Pfam" id="PF11523">
    <property type="entry name" value="DUF3223"/>
    <property type="match status" value="1"/>
</dbReference>
<dbReference type="Gene3D" id="3.30.1490.180">
    <property type="entry name" value="RNA polymerase ii"/>
    <property type="match status" value="1"/>
</dbReference>
<feature type="compositionally biased region" description="Polar residues" evidence="8">
    <location>
        <begin position="1504"/>
        <end position="1518"/>
    </location>
</feature>
<feature type="compositionally biased region" description="Polar residues" evidence="8">
    <location>
        <begin position="1444"/>
        <end position="1456"/>
    </location>
</feature>
<dbReference type="SUPFAM" id="SSF64484">
    <property type="entry name" value="beta and beta-prime subunits of DNA dependent RNA-polymerase"/>
    <property type="match status" value="1"/>
</dbReference>
<feature type="domain" description="RNA polymerase N-terminal" evidence="9">
    <location>
        <begin position="332"/>
        <end position="633"/>
    </location>
</feature>
<dbReference type="InterPro" id="IPR006592">
    <property type="entry name" value="RNA_pol_N"/>
</dbReference>
<reference evidence="10" key="1">
    <citation type="journal article" date="2015" name="Mol. Biol. Evol.">
        <title>Ancient Origin and Recent Innovations of RNA Polymerase IV and V.</title>
        <authorList>
            <person name="Huang Y."/>
            <person name="Kendall T."/>
            <person name="Forsythe E.S."/>
            <person name="Dorantes-Acosta A."/>
            <person name="Li S."/>
            <person name="Caballero-Perez J."/>
            <person name="Chen X."/>
            <person name="Arteaga-Vazquez M."/>
            <person name="Beilstein M.A."/>
            <person name="Mosher R.A."/>
        </authorList>
    </citation>
    <scope>NUCLEOTIDE SEQUENCE</scope>
</reference>
<dbReference type="Pfam" id="PF00623">
    <property type="entry name" value="RNA_pol_Rpb1_2"/>
    <property type="match status" value="1"/>
</dbReference>
<gene>
    <name evidence="10" type="primary">NRPE1</name>
</gene>
<keyword evidence="3 7" id="KW-0548">Nucleotidyltransferase</keyword>
<dbReference type="InterPro" id="IPR042102">
    <property type="entry name" value="RNA_pol_Rpb1_3_sf"/>
</dbReference>
<dbReference type="SMART" id="SM00663">
    <property type="entry name" value="RPOLA_N"/>
    <property type="match status" value="1"/>
</dbReference>
<dbReference type="PANTHER" id="PTHR19376">
    <property type="entry name" value="DNA-DIRECTED RNA POLYMERASE"/>
    <property type="match status" value="1"/>
</dbReference>
<protein>
    <recommendedName>
        <fullName evidence="7">DNA-directed RNA polymerase subunit</fullName>
        <ecNumber evidence="7">2.7.7.6</ecNumber>
    </recommendedName>
</protein>
<keyword evidence="1 7" id="KW-0240">DNA-directed RNA polymerase</keyword>
<dbReference type="Gene3D" id="1.10.132.30">
    <property type="match status" value="1"/>
</dbReference>
<feature type="region of interest" description="Disordered" evidence="8">
    <location>
        <begin position="1434"/>
        <end position="1456"/>
    </location>
</feature>